<dbReference type="Pfam" id="PF04451">
    <property type="entry name" value="Capsid_NCLDV"/>
    <property type="match status" value="1"/>
</dbReference>
<dbReference type="InterPro" id="IPR038519">
    <property type="entry name" value="MCP_C_sf"/>
</dbReference>
<sequence>MTGGALMSLVSVGAQNLYITANPQVTFFKTVYRRHTNFAQESIEVTFQGDTSFGKQLDAVIQRSGDLAKEVYFVFDLPAIINPNEDCDCDAWVHWTNAVGHAIIERVQILIGGQCIDEQFGEFLEIWEELTADSARRLEEMIGKRFSRAQLIEDAKLPRRYYTPLQFWFNRNAGLALPLIALQYHEVRIQFNLRRMEDLFVTGSGAHVDDNCGCLTIPLKTQAGCSGFAPLCPNDLNAFLYVNYVFLDTDERRRFAQMSHEYLITQVQQQFSVNLQGGLSITASDRFQLNLNHPVKALFWLVQRNCHVARKDWFNYAGLNGEDPIAMVKLTLNNHDRFSVREARYFRLVVPWEAWPAIPRRFIYTYSFALYPAEQQPSGVTNFSRIDNAYIFVHLQPGLCDAVLRVYAISYNVLRIMSGMGGLAYSN</sequence>
<dbReference type="EMBL" id="MN739201">
    <property type="protein sequence ID" value="QHS93274.1"/>
    <property type="molecule type" value="Genomic_DNA"/>
</dbReference>
<dbReference type="SUPFAM" id="SSF49749">
    <property type="entry name" value="Group II dsDNA viruses VP"/>
    <property type="match status" value="2"/>
</dbReference>
<dbReference type="GO" id="GO:0005198">
    <property type="term" value="F:structural molecule activity"/>
    <property type="evidence" value="ECO:0007669"/>
    <property type="project" value="InterPro"/>
</dbReference>
<accession>A0A6C0BNQ4</accession>
<reference evidence="3" key="1">
    <citation type="journal article" date="2020" name="Nature">
        <title>Giant virus diversity and host interactions through global metagenomics.</title>
        <authorList>
            <person name="Schulz F."/>
            <person name="Roux S."/>
            <person name="Paez-Espino D."/>
            <person name="Jungbluth S."/>
            <person name="Walsh D.A."/>
            <person name="Denef V.J."/>
            <person name="McMahon K.D."/>
            <person name="Konstantinidis K.T."/>
            <person name="Eloe-Fadrosh E.A."/>
            <person name="Kyrpides N.C."/>
            <person name="Woyke T."/>
        </authorList>
    </citation>
    <scope>NUCLEOTIDE SEQUENCE</scope>
    <source>
        <strain evidence="3">GVMAG-M-3300017989-17</strain>
    </source>
</reference>
<organism evidence="3">
    <name type="scientific">viral metagenome</name>
    <dbReference type="NCBI Taxonomy" id="1070528"/>
    <lineage>
        <taxon>unclassified sequences</taxon>
        <taxon>metagenomes</taxon>
        <taxon>organismal metagenomes</taxon>
    </lineage>
</organism>
<dbReference type="AlphaFoldDB" id="A0A6C0BNQ4"/>
<name>A0A6C0BNQ4_9ZZZZ</name>
<protein>
    <recommendedName>
        <fullName evidence="4">Major capsid protein N-terminal domain-containing protein</fullName>
    </recommendedName>
</protein>
<evidence type="ECO:0000259" key="2">
    <source>
        <dbReference type="Pfam" id="PF16903"/>
    </source>
</evidence>
<evidence type="ECO:0000259" key="1">
    <source>
        <dbReference type="Pfam" id="PF04451"/>
    </source>
</evidence>
<dbReference type="Pfam" id="PF16903">
    <property type="entry name" value="Capsid_N"/>
    <property type="match status" value="1"/>
</dbReference>
<evidence type="ECO:0000313" key="3">
    <source>
        <dbReference type="EMBL" id="QHS93274.1"/>
    </source>
</evidence>
<proteinExistence type="predicted"/>
<feature type="domain" description="Major capsid protein C-terminal" evidence="1">
    <location>
        <begin position="251"/>
        <end position="422"/>
    </location>
</feature>
<dbReference type="InterPro" id="IPR016112">
    <property type="entry name" value="VP_dsDNA_II"/>
</dbReference>
<dbReference type="InterPro" id="IPR031654">
    <property type="entry name" value="Capsid_N"/>
</dbReference>
<evidence type="ECO:0008006" key="4">
    <source>
        <dbReference type="Google" id="ProtNLM"/>
    </source>
</evidence>
<dbReference type="InterPro" id="IPR007542">
    <property type="entry name" value="MCP_C"/>
</dbReference>
<dbReference type="Gene3D" id="2.70.9.10">
    <property type="entry name" value="Adenovirus Type 2 Hexon, domain 4"/>
    <property type="match status" value="1"/>
</dbReference>
<feature type="domain" description="Major capsid protein N-terminal" evidence="2">
    <location>
        <begin position="26"/>
        <end position="248"/>
    </location>
</feature>
<dbReference type="Gene3D" id="2.70.9.20">
    <property type="entry name" value="Major capsid protein Vp54"/>
    <property type="match status" value="1"/>
</dbReference>